<protein>
    <submittedName>
        <fullName evidence="2">CubicO group peptidase, beta-lactamase class C family</fullName>
    </submittedName>
</protein>
<dbReference type="Gene3D" id="3.40.710.10">
    <property type="entry name" value="DD-peptidase/beta-lactamase superfamily"/>
    <property type="match status" value="1"/>
</dbReference>
<feature type="domain" description="Beta-lactamase-related" evidence="1">
    <location>
        <begin position="34"/>
        <end position="357"/>
    </location>
</feature>
<dbReference type="Proteomes" id="UP000190166">
    <property type="component" value="Unassembled WGS sequence"/>
</dbReference>
<dbReference type="AlphaFoldDB" id="A0A1T5PAU0"/>
<name>A0A1T5PAU0_9BACT</name>
<keyword evidence="3" id="KW-1185">Reference proteome</keyword>
<dbReference type="InterPro" id="IPR001466">
    <property type="entry name" value="Beta-lactam-related"/>
</dbReference>
<evidence type="ECO:0000259" key="1">
    <source>
        <dbReference type="Pfam" id="PF00144"/>
    </source>
</evidence>
<evidence type="ECO:0000313" key="2">
    <source>
        <dbReference type="EMBL" id="SKD09855.1"/>
    </source>
</evidence>
<accession>A0A1T5PAU0</accession>
<reference evidence="2 3" key="1">
    <citation type="submission" date="2017-02" db="EMBL/GenBank/DDBJ databases">
        <authorList>
            <person name="Peterson S.W."/>
        </authorList>
    </citation>
    <scope>NUCLEOTIDE SEQUENCE [LARGE SCALE GENOMIC DNA]</scope>
    <source>
        <strain evidence="2 3">DSM 18108</strain>
    </source>
</reference>
<sequence length="373" mass="41496">MDTKTTVRAITVVILFILSGMGPGIYAQSTADKVDAFIKTEMRTRSIPGLQMAVIQHGQIVKTGNYGLANVEFSVPVTDSTVFSINSITKAFTGVAIMQLVEEGKVNIEAPVSQYLDSLPLAWQKVTIRQLMGHVSGLPDVTDTLTDELVSKKGEDSAWVKVKSLPLFFLPGERFNYNTTNYLLLGKIIDKLSGQPFVRFIQHKQLEVANMRQTTFGNSFDVTPKKAPTYTYYHRNDKGEFVKQHHLMQTYEEFPAFLLTDAGMFSTARELARWIMALQQGMLLKDKKSIHTMWTPVRLNNGTLDGFGGILNGYALGWPVVDRPRHPALAPIGGGRASLFIYPQDDVSIIILTNLTGCSPESLVEGMAKYYFN</sequence>
<dbReference type="Pfam" id="PF00144">
    <property type="entry name" value="Beta-lactamase"/>
    <property type="match status" value="1"/>
</dbReference>
<dbReference type="PANTHER" id="PTHR46825:SF9">
    <property type="entry name" value="BETA-LACTAMASE-RELATED DOMAIN-CONTAINING PROTEIN"/>
    <property type="match status" value="1"/>
</dbReference>
<proteinExistence type="predicted"/>
<dbReference type="InterPro" id="IPR012338">
    <property type="entry name" value="Beta-lactam/transpept-like"/>
</dbReference>
<gene>
    <name evidence="2" type="ORF">SAMN05660461_5748</name>
</gene>
<evidence type="ECO:0000313" key="3">
    <source>
        <dbReference type="Proteomes" id="UP000190166"/>
    </source>
</evidence>
<dbReference type="InterPro" id="IPR050491">
    <property type="entry name" value="AmpC-like"/>
</dbReference>
<dbReference type="PANTHER" id="PTHR46825">
    <property type="entry name" value="D-ALANYL-D-ALANINE-CARBOXYPEPTIDASE/ENDOPEPTIDASE AMPH"/>
    <property type="match status" value="1"/>
</dbReference>
<dbReference type="RefSeq" id="WP_200817380.1">
    <property type="nucleotide sequence ID" value="NZ_FUZZ01000005.1"/>
</dbReference>
<dbReference type="STRING" id="393003.SAMN05660461_5748"/>
<dbReference type="EMBL" id="FUZZ01000005">
    <property type="protein sequence ID" value="SKD09855.1"/>
    <property type="molecule type" value="Genomic_DNA"/>
</dbReference>
<dbReference type="SUPFAM" id="SSF56601">
    <property type="entry name" value="beta-lactamase/transpeptidase-like"/>
    <property type="match status" value="1"/>
</dbReference>
<organism evidence="2 3">
    <name type="scientific">Chitinophaga ginsengisegetis</name>
    <dbReference type="NCBI Taxonomy" id="393003"/>
    <lineage>
        <taxon>Bacteria</taxon>
        <taxon>Pseudomonadati</taxon>
        <taxon>Bacteroidota</taxon>
        <taxon>Chitinophagia</taxon>
        <taxon>Chitinophagales</taxon>
        <taxon>Chitinophagaceae</taxon>
        <taxon>Chitinophaga</taxon>
    </lineage>
</organism>